<gene>
    <name evidence="1" type="ORF">CAMP_LOCUS8547</name>
</gene>
<reference evidence="1" key="1">
    <citation type="submission" date="2022-11" db="EMBL/GenBank/DDBJ databases">
        <authorList>
            <person name="Kikuchi T."/>
        </authorList>
    </citation>
    <scope>NUCLEOTIDE SEQUENCE</scope>
    <source>
        <strain evidence="1">PS1010</strain>
    </source>
</reference>
<dbReference type="Proteomes" id="UP001152747">
    <property type="component" value="Unassembled WGS sequence"/>
</dbReference>
<evidence type="ECO:0000313" key="2">
    <source>
        <dbReference type="Proteomes" id="UP001152747"/>
    </source>
</evidence>
<dbReference type="AlphaFoldDB" id="A0A9P1IIX6"/>
<name>A0A9P1IIX6_9PELO</name>
<organism evidence="1 2">
    <name type="scientific">Caenorhabditis angaria</name>
    <dbReference type="NCBI Taxonomy" id="860376"/>
    <lineage>
        <taxon>Eukaryota</taxon>
        <taxon>Metazoa</taxon>
        <taxon>Ecdysozoa</taxon>
        <taxon>Nematoda</taxon>
        <taxon>Chromadorea</taxon>
        <taxon>Rhabditida</taxon>
        <taxon>Rhabditina</taxon>
        <taxon>Rhabditomorpha</taxon>
        <taxon>Rhabditoidea</taxon>
        <taxon>Rhabditidae</taxon>
        <taxon>Peloderinae</taxon>
        <taxon>Caenorhabditis</taxon>
    </lineage>
</organism>
<dbReference type="EMBL" id="CANHGI010000003">
    <property type="protein sequence ID" value="CAI5445910.1"/>
    <property type="molecule type" value="Genomic_DNA"/>
</dbReference>
<protein>
    <submittedName>
        <fullName evidence="1">Uncharacterized protein</fullName>
    </submittedName>
</protein>
<evidence type="ECO:0000313" key="1">
    <source>
        <dbReference type="EMBL" id="CAI5445910.1"/>
    </source>
</evidence>
<sequence length="179" mass="20827">MLGGEKRNEKHKIVMGIQTMRAEKLNMRNDQLKKTSLPINDYSSLKIAKGNQLIQILWEIDLFKKMEKCKCGGNMELVKDAGGVYEKFVCQKNKKHWAPIRKLSPFENTQLQLEKIMLIFEKAAQLKTPTEIAREVKTTNMTVVRFIACFDKFCDLPSFENENIRFNKIIETIIKINNN</sequence>
<keyword evidence="2" id="KW-1185">Reference proteome</keyword>
<proteinExistence type="predicted"/>
<comment type="caution">
    <text evidence="1">The sequence shown here is derived from an EMBL/GenBank/DDBJ whole genome shotgun (WGS) entry which is preliminary data.</text>
</comment>
<accession>A0A9P1IIX6</accession>